<feature type="domain" description="EamA" evidence="8">
    <location>
        <begin position="165"/>
        <end position="300"/>
    </location>
</feature>
<dbReference type="InterPro" id="IPR000620">
    <property type="entry name" value="EamA_dom"/>
</dbReference>
<evidence type="ECO:0000256" key="4">
    <source>
        <dbReference type="ARBA" id="ARBA00022692"/>
    </source>
</evidence>
<organism evidence="10 11">
    <name type="scientific">Anaerosalibacter bizertensis</name>
    <dbReference type="NCBI Taxonomy" id="932217"/>
    <lineage>
        <taxon>Bacteria</taxon>
        <taxon>Bacillati</taxon>
        <taxon>Bacillota</taxon>
        <taxon>Tissierellia</taxon>
        <taxon>Tissierellales</taxon>
        <taxon>Sporanaerobacteraceae</taxon>
        <taxon>Anaerosalibacter</taxon>
    </lineage>
</organism>
<evidence type="ECO:0000256" key="1">
    <source>
        <dbReference type="ARBA" id="ARBA00004651"/>
    </source>
</evidence>
<reference evidence="10 11" key="1">
    <citation type="submission" date="2019-08" db="EMBL/GenBank/DDBJ databases">
        <title>In-depth cultivation of the pig gut microbiome towards novel bacterial diversity and tailored functional studies.</title>
        <authorList>
            <person name="Wylensek D."/>
            <person name="Hitch T.C.A."/>
            <person name="Clavel T."/>
        </authorList>
    </citation>
    <scope>NUCLEOTIDE SEQUENCE [LARGE SCALE GENOMIC DNA]</scope>
    <source>
        <strain evidence="10 11">Med78-601-WT-4W-RMD-3</strain>
    </source>
</reference>
<feature type="transmembrane region" description="Helical" evidence="7">
    <location>
        <begin position="194"/>
        <end position="214"/>
    </location>
</feature>
<feature type="transmembrane region" description="Helical" evidence="7">
    <location>
        <begin position="9"/>
        <end position="27"/>
    </location>
</feature>
<feature type="transmembrane region" description="Helical" evidence="7">
    <location>
        <begin position="160"/>
        <end position="182"/>
    </location>
</feature>
<feature type="transmembrane region" description="Helical" evidence="7">
    <location>
        <begin position="108"/>
        <end position="129"/>
    </location>
</feature>
<comment type="similarity">
    <text evidence="2">Belongs to the EamA transporter family.</text>
</comment>
<keyword evidence="5 7" id="KW-1133">Transmembrane helix</keyword>
<gene>
    <name evidence="10" type="ORF">FYJ27_00750</name>
    <name evidence="9" type="ORF">L0P62_08185</name>
</gene>
<keyword evidence="4 7" id="KW-0812">Transmembrane</keyword>
<evidence type="ECO:0000259" key="8">
    <source>
        <dbReference type="Pfam" id="PF00892"/>
    </source>
</evidence>
<keyword evidence="12" id="KW-1185">Reference proteome</keyword>
<evidence type="ECO:0000313" key="9">
    <source>
        <dbReference type="EMBL" id="MCG4565425.1"/>
    </source>
</evidence>
<evidence type="ECO:0000256" key="2">
    <source>
        <dbReference type="ARBA" id="ARBA00007362"/>
    </source>
</evidence>
<feature type="transmembrane region" description="Helical" evidence="7">
    <location>
        <begin position="136"/>
        <end position="154"/>
    </location>
</feature>
<keyword evidence="6 7" id="KW-0472">Membrane</keyword>
<feature type="transmembrane region" description="Helical" evidence="7">
    <location>
        <begin position="226"/>
        <end position="247"/>
    </location>
</feature>
<evidence type="ECO:0000256" key="3">
    <source>
        <dbReference type="ARBA" id="ARBA00022475"/>
    </source>
</evidence>
<keyword evidence="3" id="KW-1003">Cell membrane</keyword>
<feature type="transmembrane region" description="Helical" evidence="7">
    <location>
        <begin position="259"/>
        <end position="276"/>
    </location>
</feature>
<accession>A0A844FE58</accession>
<comment type="caution">
    <text evidence="10">The sequence shown here is derived from an EMBL/GenBank/DDBJ whole genome shotgun (WGS) entry which is preliminary data.</text>
</comment>
<dbReference type="AlphaFoldDB" id="A0A844FE58"/>
<feature type="transmembrane region" description="Helical" evidence="7">
    <location>
        <begin position="282"/>
        <end position="301"/>
    </location>
</feature>
<dbReference type="InterPro" id="IPR037185">
    <property type="entry name" value="EmrE-like"/>
</dbReference>
<feature type="domain" description="EamA" evidence="8">
    <location>
        <begin position="12"/>
        <end position="153"/>
    </location>
</feature>
<evidence type="ECO:0000256" key="7">
    <source>
        <dbReference type="SAM" id="Phobius"/>
    </source>
</evidence>
<sequence length="308" mass="34418">MERFFTKKINILIVSLIAMALWGSAFPVLKVSYEKLAIEGPDIYSKIYFAGLRFFMASILVFLAAKLIFKMNINIKKDHIKSFIILGLLQTTLQYFFFYIGVANTTGIKSAIIQASGTFFTVILAHFIYNNDKLNIQKVLSLILGFGGILIVNIGKDFDLSFKLIGEGFLLFSALVSTFATIYVKNVSQDIEPVFLTGGQMFFGSLPLLIVGKVGMGGSKLTFDKVSFTLLLYSAFLSATAFLLWYMILKYNKPGEVSIYRLFIPIFGATLSAIFIKGEHFTFNLVVGLILVVLGILVLNLNRKQEFE</sequence>
<evidence type="ECO:0000313" key="11">
    <source>
        <dbReference type="Proteomes" id="UP000462760"/>
    </source>
</evidence>
<dbReference type="GO" id="GO:0005886">
    <property type="term" value="C:plasma membrane"/>
    <property type="evidence" value="ECO:0007669"/>
    <property type="project" value="UniProtKB-SubCell"/>
</dbReference>
<evidence type="ECO:0000256" key="5">
    <source>
        <dbReference type="ARBA" id="ARBA00022989"/>
    </source>
</evidence>
<dbReference type="RefSeq" id="WP_154481608.1">
    <property type="nucleotide sequence ID" value="NZ_JAHLOA010000008.1"/>
</dbReference>
<dbReference type="PANTHER" id="PTHR32322">
    <property type="entry name" value="INNER MEMBRANE TRANSPORTER"/>
    <property type="match status" value="1"/>
</dbReference>
<evidence type="ECO:0000313" key="10">
    <source>
        <dbReference type="EMBL" id="MSS42265.1"/>
    </source>
</evidence>
<feature type="transmembrane region" description="Helical" evidence="7">
    <location>
        <begin position="81"/>
        <end position="102"/>
    </location>
</feature>
<name>A0A844FE58_9FIRM</name>
<reference evidence="9" key="2">
    <citation type="submission" date="2022-01" db="EMBL/GenBank/DDBJ databases">
        <title>Collection of gut derived symbiotic bacterial strains cultured from healthy donors.</title>
        <authorList>
            <person name="Lin H."/>
            <person name="Kohout C."/>
            <person name="Waligurski E."/>
            <person name="Pamer E.G."/>
        </authorList>
    </citation>
    <scope>NUCLEOTIDE SEQUENCE</scope>
    <source>
        <strain evidence="9">MSK.14.39</strain>
    </source>
</reference>
<dbReference type="OrthoDB" id="3190463at2"/>
<protein>
    <submittedName>
        <fullName evidence="10">DMT family transporter</fullName>
    </submittedName>
</protein>
<dbReference type="Proteomes" id="UP001108123">
    <property type="component" value="Unassembled WGS sequence"/>
</dbReference>
<proteinExistence type="inferred from homology"/>
<comment type="subcellular location">
    <subcellularLocation>
        <location evidence="1">Cell membrane</location>
        <topology evidence="1">Multi-pass membrane protein</topology>
    </subcellularLocation>
</comment>
<dbReference type="PANTHER" id="PTHR32322:SF18">
    <property type="entry name" value="S-ADENOSYLMETHIONINE_S-ADENOSYLHOMOCYSTEINE TRANSPORTER"/>
    <property type="match status" value="1"/>
</dbReference>
<evidence type="ECO:0000256" key="6">
    <source>
        <dbReference type="ARBA" id="ARBA00023136"/>
    </source>
</evidence>
<evidence type="ECO:0000313" key="12">
    <source>
        <dbReference type="Proteomes" id="UP001108123"/>
    </source>
</evidence>
<feature type="transmembrane region" description="Helical" evidence="7">
    <location>
        <begin position="47"/>
        <end position="69"/>
    </location>
</feature>
<dbReference type="EMBL" id="VULR01000001">
    <property type="protein sequence ID" value="MSS42265.1"/>
    <property type="molecule type" value="Genomic_DNA"/>
</dbReference>
<dbReference type="Proteomes" id="UP000462760">
    <property type="component" value="Unassembled WGS sequence"/>
</dbReference>
<dbReference type="SUPFAM" id="SSF103481">
    <property type="entry name" value="Multidrug resistance efflux transporter EmrE"/>
    <property type="match status" value="2"/>
</dbReference>
<dbReference type="Pfam" id="PF00892">
    <property type="entry name" value="EamA"/>
    <property type="match status" value="2"/>
</dbReference>
<dbReference type="EMBL" id="JAKNID010000031">
    <property type="protein sequence ID" value="MCG4565425.1"/>
    <property type="molecule type" value="Genomic_DNA"/>
</dbReference>
<dbReference type="InterPro" id="IPR050638">
    <property type="entry name" value="AA-Vitamin_Transporters"/>
</dbReference>